<accession>A0ABY9CRQ1</accession>
<keyword evidence="3" id="KW-1185">Reference proteome</keyword>
<dbReference type="EMBL" id="CP126657">
    <property type="protein sequence ID" value="WJZ97196.1"/>
    <property type="molecule type" value="Genomic_DNA"/>
</dbReference>
<dbReference type="Proteomes" id="UP001227230">
    <property type="component" value="Chromosome 10"/>
</dbReference>
<organism evidence="2 3">
    <name type="scientific">Vitis vinifera</name>
    <name type="common">Grape</name>
    <dbReference type="NCBI Taxonomy" id="29760"/>
    <lineage>
        <taxon>Eukaryota</taxon>
        <taxon>Viridiplantae</taxon>
        <taxon>Streptophyta</taxon>
        <taxon>Embryophyta</taxon>
        <taxon>Tracheophyta</taxon>
        <taxon>Spermatophyta</taxon>
        <taxon>Magnoliopsida</taxon>
        <taxon>eudicotyledons</taxon>
        <taxon>Gunneridae</taxon>
        <taxon>Pentapetalae</taxon>
        <taxon>rosids</taxon>
        <taxon>Vitales</taxon>
        <taxon>Vitaceae</taxon>
        <taxon>Viteae</taxon>
        <taxon>Vitis</taxon>
    </lineage>
</organism>
<reference evidence="2 3" key="1">
    <citation type="journal article" date="2023" name="Hortic Res">
        <title>The complete reference genome for grapevine (Vitis vinifera L.) genetics and breeding.</title>
        <authorList>
            <person name="Shi X."/>
            <person name="Cao S."/>
            <person name="Wang X."/>
            <person name="Huang S."/>
            <person name="Wang Y."/>
            <person name="Liu Z."/>
            <person name="Liu W."/>
            <person name="Leng X."/>
            <person name="Peng Y."/>
            <person name="Wang N."/>
            <person name="Wang Y."/>
            <person name="Ma Z."/>
            <person name="Xu X."/>
            <person name="Zhang F."/>
            <person name="Xue H."/>
            <person name="Zhong H."/>
            <person name="Wang Y."/>
            <person name="Zhang K."/>
            <person name="Velt A."/>
            <person name="Avia K."/>
            <person name="Holtgrawe D."/>
            <person name="Grimplet J."/>
            <person name="Matus J.T."/>
            <person name="Ware D."/>
            <person name="Wu X."/>
            <person name="Wang H."/>
            <person name="Liu C."/>
            <person name="Fang Y."/>
            <person name="Rustenholz C."/>
            <person name="Cheng Z."/>
            <person name="Xiao H."/>
            <person name="Zhou Y."/>
        </authorList>
    </citation>
    <scope>NUCLEOTIDE SEQUENCE [LARGE SCALE GENOMIC DNA]</scope>
    <source>
        <strain evidence="3">cv. Pinot noir / PN40024</strain>
        <tissue evidence="2">Leaf</tissue>
    </source>
</reference>
<evidence type="ECO:0000313" key="3">
    <source>
        <dbReference type="Proteomes" id="UP001227230"/>
    </source>
</evidence>
<name>A0ABY9CRQ1_VITVI</name>
<feature type="compositionally biased region" description="Low complexity" evidence="1">
    <location>
        <begin position="72"/>
        <end position="81"/>
    </location>
</feature>
<evidence type="ECO:0000256" key="1">
    <source>
        <dbReference type="SAM" id="MobiDB-lite"/>
    </source>
</evidence>
<sequence>MWWLLGPKPIKLVKMMEGVNSFYDQLLMAQDVKKGKLVLSPERGLERASTRDSAYFNSRIRSLGSTRGGLPGSSSGSPRSPMADPSVA</sequence>
<gene>
    <name evidence="2" type="ORF">VitviT2T_015820</name>
</gene>
<proteinExistence type="predicted"/>
<protein>
    <submittedName>
        <fullName evidence="2">Uncharacterized protein</fullName>
    </submittedName>
</protein>
<evidence type="ECO:0000313" key="2">
    <source>
        <dbReference type="EMBL" id="WJZ97196.1"/>
    </source>
</evidence>
<feature type="region of interest" description="Disordered" evidence="1">
    <location>
        <begin position="62"/>
        <end position="88"/>
    </location>
</feature>